<dbReference type="PANTHER" id="PTHR23235:SF178">
    <property type="entry name" value="C2H2-TYPE DOMAIN-CONTAINING PROTEIN-RELATED"/>
    <property type="match status" value="1"/>
</dbReference>
<dbReference type="EMBL" id="FO082264">
    <property type="protein sequence ID" value="CCO19955.1"/>
    <property type="molecule type" value="Genomic_DNA"/>
</dbReference>
<dbReference type="PROSITE" id="PS50157">
    <property type="entry name" value="ZINC_FINGER_C2H2_2"/>
    <property type="match status" value="1"/>
</dbReference>
<dbReference type="KEGG" id="bpg:Bathy15g00730"/>
<dbReference type="GO" id="GO:0000978">
    <property type="term" value="F:RNA polymerase II cis-regulatory region sequence-specific DNA binding"/>
    <property type="evidence" value="ECO:0007669"/>
    <property type="project" value="TreeGrafter"/>
</dbReference>
<evidence type="ECO:0000256" key="2">
    <source>
        <dbReference type="ARBA" id="ARBA00022737"/>
    </source>
</evidence>
<keyword evidence="4" id="KW-0862">Zinc</keyword>
<name>K8F585_9CHLO</name>
<dbReference type="SMART" id="SM00355">
    <property type="entry name" value="ZnF_C2H2"/>
    <property type="match status" value="1"/>
</dbReference>
<keyword evidence="1" id="KW-0479">Metal-binding</keyword>
<dbReference type="InterPro" id="IPR036236">
    <property type="entry name" value="Znf_C2H2_sf"/>
</dbReference>
<dbReference type="Proteomes" id="UP000198341">
    <property type="component" value="Chromosome 15"/>
</dbReference>
<sequence length="68" mass="8434">MRIHTNEKPYECDVCEKRFTQSGHLKTHTLYIHTYQYPEKVHQSLHLITEEEKIFLFFFFSSFYIVRF</sequence>
<accession>K8F585</accession>
<evidence type="ECO:0000256" key="3">
    <source>
        <dbReference type="ARBA" id="ARBA00022771"/>
    </source>
</evidence>
<evidence type="ECO:0000313" key="8">
    <source>
        <dbReference type="Proteomes" id="UP000198341"/>
    </source>
</evidence>
<dbReference type="AlphaFoldDB" id="K8F585"/>
<evidence type="ECO:0000256" key="4">
    <source>
        <dbReference type="ARBA" id="ARBA00022833"/>
    </source>
</evidence>
<dbReference type="PANTHER" id="PTHR23235">
    <property type="entry name" value="KRUEPPEL-LIKE TRANSCRIPTION FACTOR"/>
    <property type="match status" value="1"/>
</dbReference>
<proteinExistence type="predicted"/>
<dbReference type="GO" id="GO:0000981">
    <property type="term" value="F:DNA-binding transcription factor activity, RNA polymerase II-specific"/>
    <property type="evidence" value="ECO:0007669"/>
    <property type="project" value="TreeGrafter"/>
</dbReference>
<dbReference type="PROSITE" id="PS00028">
    <property type="entry name" value="ZINC_FINGER_C2H2_1"/>
    <property type="match status" value="1"/>
</dbReference>
<evidence type="ECO:0000256" key="5">
    <source>
        <dbReference type="PROSITE-ProRule" id="PRU00042"/>
    </source>
</evidence>
<evidence type="ECO:0000313" key="7">
    <source>
        <dbReference type="EMBL" id="CCO19955.1"/>
    </source>
</evidence>
<dbReference type="FunFam" id="3.30.160.60:FF:001668">
    <property type="entry name" value="transcriptional repressor CTCF"/>
    <property type="match status" value="1"/>
</dbReference>
<dbReference type="Gene3D" id="3.30.160.60">
    <property type="entry name" value="Classic Zinc Finger"/>
    <property type="match status" value="1"/>
</dbReference>
<keyword evidence="3 5" id="KW-0863">Zinc-finger</keyword>
<gene>
    <name evidence="7" type="ordered locus">Bathy15g00730</name>
</gene>
<organism evidence="7 8">
    <name type="scientific">Bathycoccus prasinos</name>
    <dbReference type="NCBI Taxonomy" id="41875"/>
    <lineage>
        <taxon>Eukaryota</taxon>
        <taxon>Viridiplantae</taxon>
        <taxon>Chlorophyta</taxon>
        <taxon>Mamiellophyceae</taxon>
        <taxon>Mamiellales</taxon>
        <taxon>Bathycoccaceae</taxon>
        <taxon>Bathycoccus</taxon>
    </lineage>
</organism>
<protein>
    <submittedName>
        <fullName evidence="7">PREDICTED: zinc finger protein 347-like</fullName>
    </submittedName>
</protein>
<dbReference type="RefSeq" id="XP_007508869.1">
    <property type="nucleotide sequence ID" value="XM_007508807.1"/>
</dbReference>
<keyword evidence="2" id="KW-0677">Repeat</keyword>
<reference evidence="7 8" key="1">
    <citation type="submission" date="2011-10" db="EMBL/GenBank/DDBJ databases">
        <authorList>
            <person name="Genoscope - CEA"/>
        </authorList>
    </citation>
    <scope>NUCLEOTIDE SEQUENCE [LARGE SCALE GENOMIC DNA]</scope>
    <source>
        <strain evidence="7 8">RCC 1105</strain>
    </source>
</reference>
<evidence type="ECO:0000256" key="1">
    <source>
        <dbReference type="ARBA" id="ARBA00022723"/>
    </source>
</evidence>
<dbReference type="GO" id="GO:0008270">
    <property type="term" value="F:zinc ion binding"/>
    <property type="evidence" value="ECO:0007669"/>
    <property type="project" value="UniProtKB-KW"/>
</dbReference>
<dbReference type="SUPFAM" id="SSF57667">
    <property type="entry name" value="beta-beta-alpha zinc fingers"/>
    <property type="match status" value="1"/>
</dbReference>
<feature type="domain" description="C2H2-type" evidence="6">
    <location>
        <begin position="10"/>
        <end position="38"/>
    </location>
</feature>
<keyword evidence="8" id="KW-1185">Reference proteome</keyword>
<dbReference type="OrthoDB" id="9439903at2759"/>
<dbReference type="GeneID" id="19011566"/>
<dbReference type="InterPro" id="IPR013087">
    <property type="entry name" value="Znf_C2H2_type"/>
</dbReference>
<evidence type="ECO:0000259" key="6">
    <source>
        <dbReference type="PROSITE" id="PS50157"/>
    </source>
</evidence>